<gene>
    <name evidence="1" type="ORF">ACE41H_24830</name>
</gene>
<evidence type="ECO:0000313" key="2">
    <source>
        <dbReference type="Proteomes" id="UP001580346"/>
    </source>
</evidence>
<dbReference type="EMBL" id="JBHHMI010000053">
    <property type="protein sequence ID" value="MFB5269986.1"/>
    <property type="molecule type" value="Genomic_DNA"/>
</dbReference>
<dbReference type="Proteomes" id="UP001580346">
    <property type="component" value="Unassembled WGS sequence"/>
</dbReference>
<evidence type="ECO:0000313" key="1">
    <source>
        <dbReference type="EMBL" id="MFB5269986.1"/>
    </source>
</evidence>
<accession>A0ABV5B0I9</accession>
<organism evidence="1 2">
    <name type="scientific">Paenibacillus enshidis</name>
    <dbReference type="NCBI Taxonomy" id="1458439"/>
    <lineage>
        <taxon>Bacteria</taxon>
        <taxon>Bacillati</taxon>
        <taxon>Bacillota</taxon>
        <taxon>Bacilli</taxon>
        <taxon>Bacillales</taxon>
        <taxon>Paenibacillaceae</taxon>
        <taxon>Paenibacillus</taxon>
    </lineage>
</organism>
<keyword evidence="2" id="KW-1185">Reference proteome</keyword>
<dbReference type="Gene3D" id="2.60.120.40">
    <property type="match status" value="1"/>
</dbReference>
<proteinExistence type="predicted"/>
<dbReference type="RefSeq" id="WP_375358253.1">
    <property type="nucleotide sequence ID" value="NZ_JBHHMI010000053.1"/>
</dbReference>
<evidence type="ECO:0008006" key="3">
    <source>
        <dbReference type="Google" id="ProtNLM"/>
    </source>
</evidence>
<reference evidence="1 2" key="1">
    <citation type="submission" date="2024-09" db="EMBL/GenBank/DDBJ databases">
        <title>Paenibacillus zeirhizospherea sp. nov., isolated from surface of the maize (Zea mays) roots in a horticulture field, Hungary.</title>
        <authorList>
            <person name="Marton D."/>
            <person name="Farkas M."/>
            <person name="Bedics A."/>
            <person name="Toth E."/>
            <person name="Tancsics A."/>
            <person name="Boka K."/>
            <person name="Maroti G."/>
            <person name="Kriszt B."/>
            <person name="Cserhati M."/>
        </authorList>
    </citation>
    <scope>NUCLEOTIDE SEQUENCE [LARGE SCALE GENOMIC DNA]</scope>
    <source>
        <strain evidence="1 2">KCTC 33519</strain>
    </source>
</reference>
<name>A0ABV5B0I9_9BACL</name>
<comment type="caution">
    <text evidence="1">The sequence shown here is derived from an EMBL/GenBank/DDBJ whole genome shotgun (WGS) entry which is preliminary data.</text>
</comment>
<protein>
    <recommendedName>
        <fullName evidence="3">BclA C-terminal domain-containing protein</fullName>
    </recommendedName>
</protein>
<sequence length="152" mass="16046">MTGVTGPTGPNVMMNNAVAFDGYGSGLEIFDGQAIPFSFDNINGTAIQHTTPSAFILAPNQQYMVDYVLTASLLQANTDYGSVLVLNGTTINSSLSNVDTFDNQPPTETTFANSTIITTGAVPGTLRLHLQASATGRSINLDNSNMRIVKIV</sequence>
<dbReference type="InterPro" id="IPR008983">
    <property type="entry name" value="Tumour_necrosis_fac-like_dom"/>
</dbReference>